<proteinExistence type="predicted"/>
<evidence type="ECO:0008006" key="3">
    <source>
        <dbReference type="Google" id="ProtNLM"/>
    </source>
</evidence>
<keyword evidence="2" id="KW-1185">Reference proteome</keyword>
<dbReference type="RefSeq" id="WP_110792248.1">
    <property type="nucleotide sequence ID" value="NZ_QJRY01000005.1"/>
</dbReference>
<comment type="caution">
    <text evidence="1">The sequence shown here is derived from an EMBL/GenBank/DDBJ whole genome shotgun (WGS) entry which is preliminary data.</text>
</comment>
<sequence>MSKKSRVAADRAEALESALRTIEAIDQTAPMALLDIGIALSEVFDEKPSSKVVSSIVERTGIKRSVIERALYAEFVLTPHRANLERLGVSAEVVAALAEGEEQDVDGGAQALQTYPGISLADLQILMNSSVEPRAYQPPHHAILRFDMASMEELAVMKTRSGFRIFREMLSRTIQLINRLEEVGFDHDESEDIRRQLHIACEHLDTMIDNLILLPHPLASSPSHMFPAWPPQASAWNQLLDSLGELHDVSESSMPDVVKVRAMMQQLLGSPLQP</sequence>
<dbReference type="EMBL" id="QJRY01000005">
    <property type="protein sequence ID" value="PYB72255.1"/>
    <property type="molecule type" value="Genomic_DNA"/>
</dbReference>
<protein>
    <recommendedName>
        <fullName evidence="3">HDOD domain-containing protein</fullName>
    </recommendedName>
</protein>
<reference evidence="1 2" key="1">
    <citation type="submission" date="2018-06" db="EMBL/GenBank/DDBJ databases">
        <title>Rhizobium wuzhouense sp. nov., isolated from roots of Oryza officinalis.</title>
        <authorList>
            <person name="Yuan T."/>
        </authorList>
    </citation>
    <scope>NUCLEOTIDE SEQUENCE [LARGE SCALE GENOMIC DNA]</scope>
    <source>
        <strain evidence="1 2">W44</strain>
    </source>
</reference>
<gene>
    <name evidence="1" type="ORF">DMY87_13935</name>
</gene>
<evidence type="ECO:0000313" key="1">
    <source>
        <dbReference type="EMBL" id="PYB72255.1"/>
    </source>
</evidence>
<evidence type="ECO:0000313" key="2">
    <source>
        <dbReference type="Proteomes" id="UP000247536"/>
    </source>
</evidence>
<organism evidence="1 2">
    <name type="scientific">Rhizobium wuzhouense</name>
    <dbReference type="NCBI Taxonomy" id="1986026"/>
    <lineage>
        <taxon>Bacteria</taxon>
        <taxon>Pseudomonadati</taxon>
        <taxon>Pseudomonadota</taxon>
        <taxon>Alphaproteobacteria</taxon>
        <taxon>Hyphomicrobiales</taxon>
        <taxon>Rhizobiaceae</taxon>
        <taxon>Rhizobium/Agrobacterium group</taxon>
        <taxon>Rhizobium</taxon>
    </lineage>
</organism>
<dbReference type="Proteomes" id="UP000247536">
    <property type="component" value="Unassembled WGS sequence"/>
</dbReference>
<name>A0ABX5NQH0_9HYPH</name>
<accession>A0ABX5NQH0</accession>